<evidence type="ECO:0000313" key="14">
    <source>
        <dbReference type="Proteomes" id="UP000198749"/>
    </source>
</evidence>
<proteinExistence type="predicted"/>
<evidence type="ECO:0000256" key="10">
    <source>
        <dbReference type="ARBA" id="ARBA00023136"/>
    </source>
</evidence>
<evidence type="ECO:0000256" key="11">
    <source>
        <dbReference type="SAM" id="Phobius"/>
    </source>
</evidence>
<dbReference type="GO" id="GO:0004222">
    <property type="term" value="F:metalloendopeptidase activity"/>
    <property type="evidence" value="ECO:0007669"/>
    <property type="project" value="InterPro"/>
</dbReference>
<dbReference type="GO" id="GO:0006508">
    <property type="term" value="P:proteolysis"/>
    <property type="evidence" value="ECO:0007669"/>
    <property type="project" value="UniProtKB-KW"/>
</dbReference>
<dbReference type="InterPro" id="IPR001915">
    <property type="entry name" value="Peptidase_M48"/>
</dbReference>
<dbReference type="Gene3D" id="3.30.2010.10">
    <property type="entry name" value="Metalloproteases ('zincins'), catalytic domain"/>
    <property type="match status" value="1"/>
</dbReference>
<dbReference type="OrthoDB" id="15218at2"/>
<dbReference type="RefSeq" id="WP_091362160.1">
    <property type="nucleotide sequence ID" value="NZ_AP025284.1"/>
</dbReference>
<feature type="transmembrane region" description="Helical" evidence="11">
    <location>
        <begin position="229"/>
        <end position="251"/>
    </location>
</feature>
<keyword evidence="6" id="KW-0378">Hydrolase</keyword>
<name>A0A1H9M712_9GAMM</name>
<keyword evidence="9" id="KW-0482">Metalloprotease</keyword>
<dbReference type="Proteomes" id="UP000198749">
    <property type="component" value="Unassembled WGS sequence"/>
</dbReference>
<gene>
    <name evidence="13" type="ORF">SAMN03080615_04288</name>
</gene>
<keyword evidence="5" id="KW-0479">Metal-binding</keyword>
<evidence type="ECO:0000256" key="1">
    <source>
        <dbReference type="ARBA" id="ARBA00001947"/>
    </source>
</evidence>
<dbReference type="CDD" id="cd07340">
    <property type="entry name" value="M48B_Htpx_like"/>
    <property type="match status" value="1"/>
</dbReference>
<reference evidence="14" key="1">
    <citation type="submission" date="2016-10" db="EMBL/GenBank/DDBJ databases">
        <authorList>
            <person name="Varghese N."/>
            <person name="Submissions S."/>
        </authorList>
    </citation>
    <scope>NUCLEOTIDE SEQUENCE [LARGE SCALE GENOMIC DNA]</scope>
    <source>
        <strain evidence="14">DSM 18887</strain>
    </source>
</reference>
<feature type="domain" description="Peptidase M48" evidence="12">
    <location>
        <begin position="110"/>
        <end position="329"/>
    </location>
</feature>
<accession>A0A1H9M712</accession>
<evidence type="ECO:0000256" key="7">
    <source>
        <dbReference type="ARBA" id="ARBA00022833"/>
    </source>
</evidence>
<keyword evidence="4 11" id="KW-0812">Transmembrane</keyword>
<dbReference type="PANTHER" id="PTHR43221">
    <property type="entry name" value="PROTEASE HTPX"/>
    <property type="match status" value="1"/>
</dbReference>
<protein>
    <submittedName>
        <fullName evidence="13">Zn-dependent protease with chaperone function</fullName>
    </submittedName>
</protein>
<comment type="cofactor">
    <cofactor evidence="1">
        <name>Zn(2+)</name>
        <dbReference type="ChEBI" id="CHEBI:29105"/>
    </cofactor>
</comment>
<sequence length="633" mass="70197">MNFYAAQDQARKSSRILLLLFILLNIGLVILINLLFSWYLWVNDDPMALPDRVFLDYLSWQRIFVVAIAIALLLLFAAWLKWLDVKKGGGAVAEMFGGQQVQPLTRDTAERRLINVVEEMALAAGVPVPPVYVMQHEAGINAFAAGLGLTDAAICVTRGTLDSLNRDQLQGVIAHEFSHILNGDMRINMRLLVMLHGMVFFAELGRVFASSRTSWWADSTKSRSSSRGYLVLLGLGLMVVGWCGVMVGNMLKAAISRQREFLADASAVQFTRNPEGIGGALKVIGGSRFQGHLNHPECQEAGHLFFSAVMPGWIWSTHPPIDVRIRKVDPHWDGKYLEPQPALRVAEAGTDKAIKTNLAGTAIIETLIGSLAGAELLDYQAEGQSPGAQSADNDLYHLARDPYDARIVLLGLLMDGDSQVRDKQLKLIAAEDAALADRLYNRLGHFQQLPRAEYLQLIELTLPALKSQSASQYKAFKRLLLQVVRADQQIDLFEWVLYQLVSRFCDAHFGAPRQRQNRYDDMGGLAEHYAMVISMLAYHGEMSDEMTLKAFNRGAGVAGLYNLKPVPRTECTRERFAASVSELAAATPFIRQRMLKGMVQVVRHDGQIVAVERELITAIAAVMESPLIGLDEK</sequence>
<keyword evidence="2" id="KW-1003">Cell membrane</keyword>
<feature type="transmembrane region" description="Helical" evidence="11">
    <location>
        <begin position="16"/>
        <end position="40"/>
    </location>
</feature>
<dbReference type="InterPro" id="IPR050083">
    <property type="entry name" value="HtpX_protease"/>
</dbReference>
<dbReference type="GO" id="GO:0046872">
    <property type="term" value="F:metal ion binding"/>
    <property type="evidence" value="ECO:0007669"/>
    <property type="project" value="UniProtKB-KW"/>
</dbReference>
<evidence type="ECO:0000256" key="8">
    <source>
        <dbReference type="ARBA" id="ARBA00022989"/>
    </source>
</evidence>
<evidence type="ECO:0000259" key="12">
    <source>
        <dbReference type="Pfam" id="PF01435"/>
    </source>
</evidence>
<dbReference type="Pfam" id="PF01435">
    <property type="entry name" value="Peptidase_M48"/>
    <property type="match status" value="1"/>
</dbReference>
<dbReference type="AlphaFoldDB" id="A0A1H9M712"/>
<evidence type="ECO:0000256" key="3">
    <source>
        <dbReference type="ARBA" id="ARBA00022670"/>
    </source>
</evidence>
<organism evidence="13 14">
    <name type="scientific">Amphritea atlantica</name>
    <dbReference type="NCBI Taxonomy" id="355243"/>
    <lineage>
        <taxon>Bacteria</taxon>
        <taxon>Pseudomonadati</taxon>
        <taxon>Pseudomonadota</taxon>
        <taxon>Gammaproteobacteria</taxon>
        <taxon>Oceanospirillales</taxon>
        <taxon>Oceanospirillaceae</taxon>
        <taxon>Amphritea</taxon>
    </lineage>
</organism>
<keyword evidence="8 11" id="KW-1133">Transmembrane helix</keyword>
<evidence type="ECO:0000256" key="2">
    <source>
        <dbReference type="ARBA" id="ARBA00022475"/>
    </source>
</evidence>
<keyword evidence="14" id="KW-1185">Reference proteome</keyword>
<evidence type="ECO:0000313" key="13">
    <source>
        <dbReference type="EMBL" id="SER19540.1"/>
    </source>
</evidence>
<dbReference type="EMBL" id="FOGB01000023">
    <property type="protein sequence ID" value="SER19540.1"/>
    <property type="molecule type" value="Genomic_DNA"/>
</dbReference>
<evidence type="ECO:0000256" key="6">
    <source>
        <dbReference type="ARBA" id="ARBA00022801"/>
    </source>
</evidence>
<evidence type="ECO:0000256" key="4">
    <source>
        <dbReference type="ARBA" id="ARBA00022692"/>
    </source>
</evidence>
<evidence type="ECO:0000256" key="5">
    <source>
        <dbReference type="ARBA" id="ARBA00022723"/>
    </source>
</evidence>
<keyword evidence="7" id="KW-0862">Zinc</keyword>
<evidence type="ECO:0000256" key="9">
    <source>
        <dbReference type="ARBA" id="ARBA00023049"/>
    </source>
</evidence>
<feature type="transmembrane region" description="Helical" evidence="11">
    <location>
        <begin position="60"/>
        <end position="80"/>
    </location>
</feature>
<dbReference type="PANTHER" id="PTHR43221:SF2">
    <property type="entry name" value="PROTEASE HTPX HOMOLOG"/>
    <property type="match status" value="1"/>
</dbReference>
<keyword evidence="10 11" id="KW-0472">Membrane</keyword>
<keyword evidence="3 13" id="KW-0645">Protease</keyword>
<dbReference type="STRING" id="355243.SAMN03080615_04288"/>